<dbReference type="Gramene" id="VVA39507">
    <property type="protein sequence ID" value="VVA39507"/>
    <property type="gene ID" value="Prudul26B015268"/>
</dbReference>
<reference evidence="3" key="1">
    <citation type="journal article" date="2020" name="Plant J.">
        <title>Transposons played a major role in the diversification between the closely related almond and peach genomes: results from the almond genome sequence.</title>
        <authorList>
            <person name="Alioto T."/>
            <person name="Alexiou K.G."/>
            <person name="Bardil A."/>
            <person name="Barteri F."/>
            <person name="Castanera R."/>
            <person name="Cruz F."/>
            <person name="Dhingra A."/>
            <person name="Duval H."/>
            <person name="Fernandez I Marti A."/>
            <person name="Frias L."/>
            <person name="Galan B."/>
            <person name="Garcia J.L."/>
            <person name="Howad W."/>
            <person name="Gomez-Garrido J."/>
            <person name="Gut M."/>
            <person name="Julca I."/>
            <person name="Morata J."/>
            <person name="Puigdomenech P."/>
            <person name="Ribeca P."/>
            <person name="Rubio Cabetas M.J."/>
            <person name="Vlasova A."/>
            <person name="Wirthensohn M."/>
            <person name="Garcia-Mas J."/>
            <person name="Gabaldon T."/>
            <person name="Casacuberta J.M."/>
            <person name="Arus P."/>
        </authorList>
    </citation>
    <scope>NUCLEOTIDE SEQUENCE [LARGE SCALE GENOMIC DNA]</scope>
    <source>
        <strain evidence="3">cv. Texas</strain>
    </source>
</reference>
<dbReference type="PANTHER" id="PTHR48475:SF1">
    <property type="entry name" value="RNASE H TYPE-1 DOMAIN-CONTAINING PROTEIN"/>
    <property type="match status" value="1"/>
</dbReference>
<dbReference type="InParanoid" id="A0A5E4GI23"/>
<dbReference type="SUPFAM" id="SSF53098">
    <property type="entry name" value="Ribonuclease H-like"/>
    <property type="match status" value="1"/>
</dbReference>
<protein>
    <submittedName>
        <fullName evidence="2">PREDICTED: retrotransposon unclassified</fullName>
    </submittedName>
</protein>
<dbReference type="InterPro" id="IPR012337">
    <property type="entry name" value="RNaseH-like_sf"/>
</dbReference>
<gene>
    <name evidence="2" type="ORF">ALMOND_2B015268</name>
</gene>
<proteinExistence type="predicted"/>
<dbReference type="AlphaFoldDB" id="A0A5E4GI23"/>
<dbReference type="OMA" id="HIAMAKN"/>
<accession>A0A5E4GI23</accession>
<evidence type="ECO:0000259" key="1">
    <source>
        <dbReference type="Pfam" id="PF13456"/>
    </source>
</evidence>
<dbReference type="InterPro" id="IPR002156">
    <property type="entry name" value="RNaseH_domain"/>
</dbReference>
<organism evidence="2 3">
    <name type="scientific">Prunus dulcis</name>
    <name type="common">Almond</name>
    <name type="synonym">Amygdalus dulcis</name>
    <dbReference type="NCBI Taxonomy" id="3755"/>
    <lineage>
        <taxon>Eukaryota</taxon>
        <taxon>Viridiplantae</taxon>
        <taxon>Streptophyta</taxon>
        <taxon>Embryophyta</taxon>
        <taxon>Tracheophyta</taxon>
        <taxon>Spermatophyta</taxon>
        <taxon>Magnoliopsida</taxon>
        <taxon>eudicotyledons</taxon>
        <taxon>Gunneridae</taxon>
        <taxon>Pentapetalae</taxon>
        <taxon>rosids</taxon>
        <taxon>fabids</taxon>
        <taxon>Rosales</taxon>
        <taxon>Rosaceae</taxon>
        <taxon>Amygdaloideae</taxon>
        <taxon>Amygdaleae</taxon>
        <taxon>Prunus</taxon>
    </lineage>
</organism>
<dbReference type="Pfam" id="PF13456">
    <property type="entry name" value="RVT_3"/>
    <property type="match status" value="1"/>
</dbReference>
<dbReference type="Gene3D" id="3.30.420.10">
    <property type="entry name" value="Ribonuclease H-like superfamily/Ribonuclease H"/>
    <property type="match status" value="1"/>
</dbReference>
<evidence type="ECO:0000313" key="2">
    <source>
        <dbReference type="EMBL" id="VVA39507.1"/>
    </source>
</evidence>
<dbReference type="Proteomes" id="UP000327085">
    <property type="component" value="Chromosome 3"/>
</dbReference>
<sequence length="154" mass="17879">MYIHVPIRTVKIKPWNLFFNGSKFETSTRASIVLEDPQGVRYAYSFHLDFESTDNRVEYGALIIGLEMLLELNVQYLAIFEDSQLVLRQLTNEYKCKDLDFVAYYVAAKNLCFEFTEVTVEHIAMAKNLVANEMTQVASRIHIKDTESERIIKV</sequence>
<dbReference type="CDD" id="cd09279">
    <property type="entry name" value="RNase_HI_like"/>
    <property type="match status" value="1"/>
</dbReference>
<feature type="domain" description="RNase H type-1" evidence="1">
    <location>
        <begin position="24"/>
        <end position="135"/>
    </location>
</feature>
<dbReference type="EMBL" id="CABIKO010000803">
    <property type="protein sequence ID" value="VVA39507.1"/>
    <property type="molecule type" value="Genomic_DNA"/>
</dbReference>
<dbReference type="GO" id="GO:0004523">
    <property type="term" value="F:RNA-DNA hybrid ribonuclease activity"/>
    <property type="evidence" value="ECO:0007669"/>
    <property type="project" value="InterPro"/>
</dbReference>
<dbReference type="InterPro" id="IPR036397">
    <property type="entry name" value="RNaseH_sf"/>
</dbReference>
<dbReference type="GO" id="GO:0003676">
    <property type="term" value="F:nucleic acid binding"/>
    <property type="evidence" value="ECO:0007669"/>
    <property type="project" value="InterPro"/>
</dbReference>
<name>A0A5E4GI23_PRUDU</name>
<dbReference type="PANTHER" id="PTHR48475">
    <property type="entry name" value="RIBONUCLEASE H"/>
    <property type="match status" value="1"/>
</dbReference>
<evidence type="ECO:0000313" key="3">
    <source>
        <dbReference type="Proteomes" id="UP000327085"/>
    </source>
</evidence>